<dbReference type="AlphaFoldDB" id="A0A1H9NXI6"/>
<dbReference type="EMBL" id="NXNG01000001">
    <property type="protein sequence ID" value="PWT26889.1"/>
    <property type="molecule type" value="Genomic_DNA"/>
</dbReference>
<dbReference type="EMBL" id="FOGJ01000005">
    <property type="protein sequence ID" value="SER40507.1"/>
    <property type="molecule type" value="Genomic_DNA"/>
</dbReference>
<dbReference type="Pfam" id="PF06135">
    <property type="entry name" value="IreB"/>
    <property type="match status" value="1"/>
</dbReference>
<dbReference type="eggNOG" id="COG4472">
    <property type="taxonomic scope" value="Bacteria"/>
</dbReference>
<dbReference type="PIRSF" id="PIRSF037258">
    <property type="entry name" value="DUF965_bac"/>
    <property type="match status" value="1"/>
</dbReference>
<organism evidence="4 5">
    <name type="scientific">Butyrivibrio fibrisolvens</name>
    <dbReference type="NCBI Taxonomy" id="831"/>
    <lineage>
        <taxon>Bacteria</taxon>
        <taxon>Bacillati</taxon>
        <taxon>Bacillota</taxon>
        <taxon>Clostridia</taxon>
        <taxon>Lachnospirales</taxon>
        <taxon>Lachnospiraceae</taxon>
        <taxon>Butyrivibrio</taxon>
    </lineage>
</organism>
<evidence type="ECO:0000313" key="6">
    <source>
        <dbReference type="Proteomes" id="UP000245488"/>
    </source>
</evidence>
<evidence type="ECO:0000313" key="5">
    <source>
        <dbReference type="Proteomes" id="UP000182584"/>
    </source>
</evidence>
<protein>
    <recommendedName>
        <fullName evidence="2">UPF0297 protein CPT75_07095</fullName>
    </recommendedName>
</protein>
<dbReference type="PANTHER" id="PTHR40067">
    <property type="entry name" value="UPF0297 PROTEIN YRZL"/>
    <property type="match status" value="1"/>
</dbReference>
<reference evidence="4 5" key="1">
    <citation type="submission" date="2016-10" db="EMBL/GenBank/DDBJ databases">
        <authorList>
            <person name="de Groot N.N."/>
        </authorList>
    </citation>
    <scope>NUCLEOTIDE SEQUENCE [LARGE SCALE GENOMIC DNA]</scope>
    <source>
        <strain evidence="4 5">AR40</strain>
    </source>
</reference>
<evidence type="ECO:0000256" key="1">
    <source>
        <dbReference type="ARBA" id="ARBA00010888"/>
    </source>
</evidence>
<dbReference type="Proteomes" id="UP000245488">
    <property type="component" value="Chromosome"/>
</dbReference>
<keyword evidence="6" id="KW-1185">Reference proteome</keyword>
<sequence length="91" mass="10361">MAQDLGHTQFFKVETPQETAVGKILEVVYEAMVEKGYNPVNQIVGYIMSGDPTYITSHNGARSLISKVERDELVEEMLTAYIHNNNWDQKK</sequence>
<proteinExistence type="inferred from homology"/>
<gene>
    <name evidence="3" type="ORF">CPT75_07095</name>
    <name evidence="4" type="ORF">SAMN04487884_10558</name>
</gene>
<dbReference type="NCBIfam" id="NF003997">
    <property type="entry name" value="PRK05473.1"/>
    <property type="match status" value="1"/>
</dbReference>
<dbReference type="Proteomes" id="UP000182584">
    <property type="component" value="Unassembled WGS sequence"/>
</dbReference>
<dbReference type="RefSeq" id="WP_022755827.1">
    <property type="nucleotide sequence ID" value="NZ_CM009896.1"/>
</dbReference>
<dbReference type="PANTHER" id="PTHR40067:SF1">
    <property type="entry name" value="UPF0297 PROTEIN YRZL"/>
    <property type="match status" value="1"/>
</dbReference>
<evidence type="ECO:0000313" key="3">
    <source>
        <dbReference type="EMBL" id="PWT26889.1"/>
    </source>
</evidence>
<evidence type="ECO:0000313" key="4">
    <source>
        <dbReference type="EMBL" id="SER40507.1"/>
    </source>
</evidence>
<dbReference type="InterPro" id="IPR009309">
    <property type="entry name" value="IreB"/>
</dbReference>
<dbReference type="HAMAP" id="MF_01507">
    <property type="entry name" value="UPF0297"/>
    <property type="match status" value="1"/>
</dbReference>
<comment type="similarity">
    <text evidence="1 2">Belongs to the UPF0297 family.</text>
</comment>
<reference evidence="3 6" key="2">
    <citation type="submission" date="2017-09" db="EMBL/GenBank/DDBJ databases">
        <title>High-quality draft genome sequence of Butyrivibrio fibrisolvens INBov1, isolated from cow rumen.</title>
        <authorList>
            <person name="Rodriguez Hernaez J."/>
            <person name="Rivarola M."/>
            <person name="Paniego N."/>
            <person name="Cravero S."/>
            <person name="Ceron Cucchi M."/>
            <person name="Martinez M.C."/>
        </authorList>
    </citation>
    <scope>NUCLEOTIDE SEQUENCE [LARGE SCALE GENOMIC DNA]</scope>
    <source>
        <strain evidence="3 6">INBov1</strain>
    </source>
</reference>
<name>A0A1H9NXI6_BUTFI</name>
<evidence type="ECO:0000256" key="2">
    <source>
        <dbReference type="HAMAP-Rule" id="MF_01507"/>
    </source>
</evidence>
<accession>A0A1H9NXI6</accession>
<dbReference type="OrthoDB" id="9796303at2"/>